<dbReference type="PROSITE" id="PS00678">
    <property type="entry name" value="WD_REPEATS_1"/>
    <property type="match status" value="1"/>
</dbReference>
<feature type="repeat" description="WD" evidence="3">
    <location>
        <begin position="441"/>
        <end position="472"/>
    </location>
</feature>
<dbReference type="PANTHER" id="PTHR22847:SF744">
    <property type="entry name" value="DYNEIN ASSEMBLY FACTOR WITH WD REPEATS 1"/>
    <property type="match status" value="1"/>
</dbReference>
<dbReference type="SUPFAM" id="SSF50978">
    <property type="entry name" value="WD40 repeat-like"/>
    <property type="match status" value="1"/>
</dbReference>
<dbReference type="PROSITE" id="PS50082">
    <property type="entry name" value="WD_REPEATS_2"/>
    <property type="match status" value="6"/>
</dbReference>
<feature type="repeat" description="WD" evidence="3">
    <location>
        <begin position="304"/>
        <end position="345"/>
    </location>
</feature>
<dbReference type="GO" id="GO:1990234">
    <property type="term" value="C:transferase complex"/>
    <property type="evidence" value="ECO:0007669"/>
    <property type="project" value="UniProtKB-ARBA"/>
</dbReference>
<feature type="repeat" description="WD" evidence="3">
    <location>
        <begin position="269"/>
        <end position="303"/>
    </location>
</feature>
<name>A0A8J5N8H5_HOMAM</name>
<dbReference type="Proteomes" id="UP000747542">
    <property type="component" value="Unassembled WGS sequence"/>
</dbReference>
<evidence type="ECO:0000313" key="5">
    <source>
        <dbReference type="Proteomes" id="UP000747542"/>
    </source>
</evidence>
<dbReference type="InterPro" id="IPR001680">
    <property type="entry name" value="WD40_rpt"/>
</dbReference>
<sequence length="483" mass="52973">MSVFFSLVLLYPPHHEPETYIPSLLSSRSSPPTGLTFELTDSRGSSCRREVDLFDLRPDSQVNEVVREVTAREACAIGQRGRVQRLVGRLVQALHASTHHVHKRHTTLRAHILPLTNVALNKEASLCATGSYDRECRLWRTEDGGAVTTLKGHQDVVFDVTFAGKHEPPSLSLSRPTPLYDHIISPLPYSPYPTISHSLPMFSSPLRIPSLSPRPLTPLHNLSLFLFSLYIPFSSHRSPRPFSELVATCSFDGTVRVWEAATGSCELVLAGHDGPVAVVASLPTSRQFLTTGGMDTSARIWDLHMGHKGAVVGVGGDRSGHVLYTASFDGTVRLWDARTHENSGTLVGHDGEVNGAGMSWCGRYLASWGTDASAQVWDLRHTHHTLYTLHHDAEVVSGAWDSCGRQLVTGGVDRTAHLLYLPTLTHTLQLDGHGGEVSQECRGHEDEVFSLAVSYSGQVMVTGSRDSTCVIWRHSHTPDTPEK</sequence>
<dbReference type="EMBL" id="JAHLQT010006619">
    <property type="protein sequence ID" value="KAG7174834.1"/>
    <property type="molecule type" value="Genomic_DNA"/>
</dbReference>
<dbReference type="InterPro" id="IPR015943">
    <property type="entry name" value="WD40/YVTN_repeat-like_dom_sf"/>
</dbReference>
<reference evidence="4" key="1">
    <citation type="journal article" date="2021" name="Sci. Adv.">
        <title>The American lobster genome reveals insights on longevity, neural, and immune adaptations.</title>
        <authorList>
            <person name="Polinski J.M."/>
            <person name="Zimin A.V."/>
            <person name="Clark K.F."/>
            <person name="Kohn A.B."/>
            <person name="Sadowski N."/>
            <person name="Timp W."/>
            <person name="Ptitsyn A."/>
            <person name="Khanna P."/>
            <person name="Romanova D.Y."/>
            <person name="Williams P."/>
            <person name="Greenwood S.J."/>
            <person name="Moroz L.L."/>
            <person name="Walt D.R."/>
            <person name="Bodnar A.G."/>
        </authorList>
    </citation>
    <scope>NUCLEOTIDE SEQUENCE</scope>
    <source>
        <strain evidence="4">GMGI-L3</strain>
    </source>
</reference>
<feature type="repeat" description="WD" evidence="3">
    <location>
        <begin position="108"/>
        <end position="149"/>
    </location>
</feature>
<dbReference type="PROSITE" id="PS50294">
    <property type="entry name" value="WD_REPEATS_REGION"/>
    <property type="match status" value="3"/>
</dbReference>
<feature type="repeat" description="WD" evidence="3">
    <location>
        <begin position="346"/>
        <end position="380"/>
    </location>
</feature>
<dbReference type="PANTHER" id="PTHR22847">
    <property type="entry name" value="WD40 REPEAT PROTEIN"/>
    <property type="match status" value="1"/>
</dbReference>
<protein>
    <submittedName>
        <fullName evidence="4">Dynein assembly factor with WDR repeat domains 1-like</fullName>
    </submittedName>
</protein>
<dbReference type="Gene3D" id="2.130.10.10">
    <property type="entry name" value="YVTN repeat-like/Quinoprotein amine dehydrogenase"/>
    <property type="match status" value="3"/>
</dbReference>
<dbReference type="SMART" id="SM00320">
    <property type="entry name" value="WD40"/>
    <property type="match status" value="7"/>
</dbReference>
<evidence type="ECO:0000313" key="4">
    <source>
        <dbReference type="EMBL" id="KAG7174834.1"/>
    </source>
</evidence>
<evidence type="ECO:0000256" key="1">
    <source>
        <dbReference type="ARBA" id="ARBA00022574"/>
    </source>
</evidence>
<keyword evidence="1 3" id="KW-0853">WD repeat</keyword>
<dbReference type="AlphaFoldDB" id="A0A8J5N8H5"/>
<proteinExistence type="predicted"/>
<comment type="caution">
    <text evidence="4">The sequence shown here is derived from an EMBL/GenBank/DDBJ whole genome shotgun (WGS) entry which is preliminary data.</text>
</comment>
<dbReference type="InterPro" id="IPR019775">
    <property type="entry name" value="WD40_repeat_CS"/>
</dbReference>
<keyword evidence="5" id="KW-1185">Reference proteome</keyword>
<evidence type="ECO:0000256" key="3">
    <source>
        <dbReference type="PROSITE-ProRule" id="PRU00221"/>
    </source>
</evidence>
<evidence type="ECO:0000256" key="2">
    <source>
        <dbReference type="ARBA" id="ARBA00022737"/>
    </source>
</evidence>
<dbReference type="Pfam" id="PF00400">
    <property type="entry name" value="WD40"/>
    <property type="match status" value="7"/>
</dbReference>
<dbReference type="CDD" id="cd00200">
    <property type="entry name" value="WD40"/>
    <property type="match status" value="1"/>
</dbReference>
<feature type="repeat" description="WD" evidence="3">
    <location>
        <begin position="241"/>
        <end position="268"/>
    </location>
</feature>
<dbReference type="PRINTS" id="PR00320">
    <property type="entry name" value="GPROTEINBRPT"/>
</dbReference>
<dbReference type="InterPro" id="IPR036322">
    <property type="entry name" value="WD40_repeat_dom_sf"/>
</dbReference>
<dbReference type="InterPro" id="IPR020472">
    <property type="entry name" value="WD40_PAC1"/>
</dbReference>
<accession>A0A8J5N8H5</accession>
<organism evidence="4 5">
    <name type="scientific">Homarus americanus</name>
    <name type="common">American lobster</name>
    <dbReference type="NCBI Taxonomy" id="6706"/>
    <lineage>
        <taxon>Eukaryota</taxon>
        <taxon>Metazoa</taxon>
        <taxon>Ecdysozoa</taxon>
        <taxon>Arthropoda</taxon>
        <taxon>Crustacea</taxon>
        <taxon>Multicrustacea</taxon>
        <taxon>Malacostraca</taxon>
        <taxon>Eumalacostraca</taxon>
        <taxon>Eucarida</taxon>
        <taxon>Decapoda</taxon>
        <taxon>Pleocyemata</taxon>
        <taxon>Astacidea</taxon>
        <taxon>Nephropoidea</taxon>
        <taxon>Nephropidae</taxon>
        <taxon>Homarus</taxon>
    </lineage>
</organism>
<gene>
    <name evidence="4" type="primary">DAW1-L</name>
    <name evidence="4" type="ORF">Hamer_G020714</name>
</gene>
<keyword evidence="2" id="KW-0677">Repeat</keyword>